<keyword evidence="3" id="KW-1185">Reference proteome</keyword>
<evidence type="ECO:0000313" key="3">
    <source>
        <dbReference type="Proteomes" id="UP001239795"/>
    </source>
</evidence>
<keyword evidence="1" id="KW-0812">Transmembrane</keyword>
<name>A0AAI9U7V1_9PEZI</name>
<keyword evidence="1" id="KW-0472">Membrane</keyword>
<comment type="caution">
    <text evidence="2">The sequence shown here is derived from an EMBL/GenBank/DDBJ whole genome shotgun (WGS) entry which is preliminary data.</text>
</comment>
<dbReference type="EMBL" id="MLGG01000046">
    <property type="protein sequence ID" value="KAK1452222.1"/>
    <property type="molecule type" value="Genomic_DNA"/>
</dbReference>
<keyword evidence="1" id="KW-1133">Transmembrane helix</keyword>
<protein>
    <submittedName>
        <fullName evidence="2">Uncharacterized protein</fullName>
    </submittedName>
</protein>
<dbReference type="AlphaFoldDB" id="A0AAI9U7V1"/>
<dbReference type="Proteomes" id="UP001239795">
    <property type="component" value="Unassembled WGS sequence"/>
</dbReference>
<gene>
    <name evidence="2" type="ORF">CMEL01_06796</name>
</gene>
<evidence type="ECO:0000313" key="2">
    <source>
        <dbReference type="EMBL" id="KAK1452222.1"/>
    </source>
</evidence>
<feature type="transmembrane region" description="Helical" evidence="1">
    <location>
        <begin position="6"/>
        <end position="27"/>
    </location>
</feature>
<reference evidence="2 3" key="1">
    <citation type="submission" date="2016-10" db="EMBL/GenBank/DDBJ databases">
        <title>The genome sequence of Colletotrichum fioriniae PJ7.</title>
        <authorList>
            <person name="Baroncelli R."/>
        </authorList>
    </citation>
    <scope>NUCLEOTIDE SEQUENCE [LARGE SCALE GENOMIC DNA]</scope>
    <source>
        <strain evidence="2">Col 31</strain>
    </source>
</reference>
<evidence type="ECO:0000256" key="1">
    <source>
        <dbReference type="SAM" id="Phobius"/>
    </source>
</evidence>
<proteinExistence type="predicted"/>
<organism evidence="2 3">
    <name type="scientific">Colletotrichum melonis</name>
    <dbReference type="NCBI Taxonomy" id="1209925"/>
    <lineage>
        <taxon>Eukaryota</taxon>
        <taxon>Fungi</taxon>
        <taxon>Dikarya</taxon>
        <taxon>Ascomycota</taxon>
        <taxon>Pezizomycotina</taxon>
        <taxon>Sordariomycetes</taxon>
        <taxon>Hypocreomycetidae</taxon>
        <taxon>Glomerellales</taxon>
        <taxon>Glomerellaceae</taxon>
        <taxon>Colletotrichum</taxon>
        <taxon>Colletotrichum acutatum species complex</taxon>
    </lineage>
</organism>
<accession>A0AAI9U7V1</accession>
<sequence>MFRQLSGIHTVLLLVLYCYNTNSILIADRTYREFVMKNRMFSQAHQSQSKSKSLELFAAALNTEVCYAVLT</sequence>